<sequence length="277" mass="30574">MPDIHIALLSDLHLDVRRRVLQRSNSDAAACAASMAQLADEARETAASADLVVVPGDIDVGTAGLEWAAATFPRQPVLYIAGNHEFYRYEHGSLIGQLREAAAATDNVRFLEHDEIELTLKGRQVRVLGCTAWTDYQLYGAGVADEAMRRAEELMYDHKRITFGDSLFRPQDALQLHTRAAAWLQARLSARASGTTIVVTHHAPTPDSIEPRFRNDSLSPAFASDLSALMHRHAPPLWLHGHTHYNVDYAVGATRVVSHQWGYPNEDVARGARVIAV</sequence>
<dbReference type="AlphaFoldDB" id="A0A5C8PFY0"/>
<organism evidence="2 3">
    <name type="scientific">Vineibacter terrae</name>
    <dbReference type="NCBI Taxonomy" id="2586908"/>
    <lineage>
        <taxon>Bacteria</taxon>
        <taxon>Pseudomonadati</taxon>
        <taxon>Pseudomonadota</taxon>
        <taxon>Alphaproteobacteria</taxon>
        <taxon>Hyphomicrobiales</taxon>
        <taxon>Vineibacter</taxon>
    </lineage>
</organism>
<protein>
    <recommendedName>
        <fullName evidence="1">Calcineurin-like phosphoesterase domain-containing protein</fullName>
    </recommendedName>
</protein>
<dbReference type="Proteomes" id="UP000321638">
    <property type="component" value="Unassembled WGS sequence"/>
</dbReference>
<dbReference type="GO" id="GO:0016787">
    <property type="term" value="F:hydrolase activity"/>
    <property type="evidence" value="ECO:0007669"/>
    <property type="project" value="InterPro"/>
</dbReference>
<proteinExistence type="predicted"/>
<dbReference type="PANTHER" id="PTHR37844">
    <property type="entry name" value="SER/THR PROTEIN PHOSPHATASE SUPERFAMILY (AFU_ORTHOLOGUE AFUA_1G14840)"/>
    <property type="match status" value="1"/>
</dbReference>
<dbReference type="RefSeq" id="WP_147849612.1">
    <property type="nucleotide sequence ID" value="NZ_VDUZ01000031.1"/>
</dbReference>
<evidence type="ECO:0000313" key="2">
    <source>
        <dbReference type="EMBL" id="TXL72714.1"/>
    </source>
</evidence>
<dbReference type="OrthoDB" id="356681at2"/>
<feature type="domain" description="Calcineurin-like phosphoesterase" evidence="1">
    <location>
        <begin position="5"/>
        <end position="245"/>
    </location>
</feature>
<dbReference type="SUPFAM" id="SSF56300">
    <property type="entry name" value="Metallo-dependent phosphatases"/>
    <property type="match status" value="1"/>
</dbReference>
<dbReference type="InterPro" id="IPR029052">
    <property type="entry name" value="Metallo-depent_PP-like"/>
</dbReference>
<gene>
    <name evidence="2" type="ORF">FHP25_24505</name>
</gene>
<comment type="caution">
    <text evidence="2">The sequence shown here is derived from an EMBL/GenBank/DDBJ whole genome shotgun (WGS) entry which is preliminary data.</text>
</comment>
<dbReference type="PANTHER" id="PTHR37844:SF2">
    <property type="entry name" value="SER_THR PROTEIN PHOSPHATASE SUPERFAMILY (AFU_ORTHOLOGUE AFUA_1G14840)"/>
    <property type="match status" value="1"/>
</dbReference>
<dbReference type="Gene3D" id="3.60.21.10">
    <property type="match status" value="1"/>
</dbReference>
<dbReference type="Pfam" id="PF00149">
    <property type="entry name" value="Metallophos"/>
    <property type="match status" value="1"/>
</dbReference>
<accession>A0A5C8PFY0</accession>
<reference evidence="2 3" key="1">
    <citation type="submission" date="2019-06" db="EMBL/GenBank/DDBJ databases">
        <title>New taxonomy in bacterial strain CC-CFT640, isolated from vineyard.</title>
        <authorList>
            <person name="Lin S.-Y."/>
            <person name="Tsai C.-F."/>
            <person name="Young C.-C."/>
        </authorList>
    </citation>
    <scope>NUCLEOTIDE SEQUENCE [LARGE SCALE GENOMIC DNA]</scope>
    <source>
        <strain evidence="2 3">CC-CFT640</strain>
    </source>
</reference>
<dbReference type="EMBL" id="VDUZ01000031">
    <property type="protein sequence ID" value="TXL72714.1"/>
    <property type="molecule type" value="Genomic_DNA"/>
</dbReference>
<evidence type="ECO:0000313" key="3">
    <source>
        <dbReference type="Proteomes" id="UP000321638"/>
    </source>
</evidence>
<name>A0A5C8PFY0_9HYPH</name>
<evidence type="ECO:0000259" key="1">
    <source>
        <dbReference type="Pfam" id="PF00149"/>
    </source>
</evidence>
<dbReference type="InterPro" id="IPR004843">
    <property type="entry name" value="Calcineurin-like_PHP"/>
</dbReference>
<keyword evidence="3" id="KW-1185">Reference proteome</keyword>